<dbReference type="Proteomes" id="UP000790377">
    <property type="component" value="Unassembled WGS sequence"/>
</dbReference>
<comment type="caution">
    <text evidence="1">The sequence shown here is derived from an EMBL/GenBank/DDBJ whole genome shotgun (WGS) entry which is preliminary data.</text>
</comment>
<protein>
    <submittedName>
        <fullName evidence="1">Uncharacterized protein</fullName>
    </submittedName>
</protein>
<keyword evidence="2" id="KW-1185">Reference proteome</keyword>
<gene>
    <name evidence="1" type="ORF">BJ138DRAFT_1116224</name>
</gene>
<accession>A0ACB8A4N2</accession>
<proteinExistence type="predicted"/>
<name>A0ACB8A4N2_9AGAM</name>
<organism evidence="1 2">
    <name type="scientific">Hygrophoropsis aurantiaca</name>
    <dbReference type="NCBI Taxonomy" id="72124"/>
    <lineage>
        <taxon>Eukaryota</taxon>
        <taxon>Fungi</taxon>
        <taxon>Dikarya</taxon>
        <taxon>Basidiomycota</taxon>
        <taxon>Agaricomycotina</taxon>
        <taxon>Agaricomycetes</taxon>
        <taxon>Agaricomycetidae</taxon>
        <taxon>Boletales</taxon>
        <taxon>Coniophorineae</taxon>
        <taxon>Hygrophoropsidaceae</taxon>
        <taxon>Hygrophoropsis</taxon>
    </lineage>
</organism>
<evidence type="ECO:0000313" key="2">
    <source>
        <dbReference type="Proteomes" id="UP000790377"/>
    </source>
</evidence>
<evidence type="ECO:0000313" key="1">
    <source>
        <dbReference type="EMBL" id="KAH7907990.1"/>
    </source>
</evidence>
<dbReference type="EMBL" id="MU267854">
    <property type="protein sequence ID" value="KAH7907990.1"/>
    <property type="molecule type" value="Genomic_DNA"/>
</dbReference>
<reference evidence="1" key="1">
    <citation type="journal article" date="2021" name="New Phytol.">
        <title>Evolutionary innovations through gain and loss of genes in the ectomycorrhizal Boletales.</title>
        <authorList>
            <person name="Wu G."/>
            <person name="Miyauchi S."/>
            <person name="Morin E."/>
            <person name="Kuo A."/>
            <person name="Drula E."/>
            <person name="Varga T."/>
            <person name="Kohler A."/>
            <person name="Feng B."/>
            <person name="Cao Y."/>
            <person name="Lipzen A."/>
            <person name="Daum C."/>
            <person name="Hundley H."/>
            <person name="Pangilinan J."/>
            <person name="Johnson J."/>
            <person name="Barry K."/>
            <person name="LaButti K."/>
            <person name="Ng V."/>
            <person name="Ahrendt S."/>
            <person name="Min B."/>
            <person name="Choi I.G."/>
            <person name="Park H."/>
            <person name="Plett J.M."/>
            <person name="Magnuson J."/>
            <person name="Spatafora J.W."/>
            <person name="Nagy L.G."/>
            <person name="Henrissat B."/>
            <person name="Grigoriev I.V."/>
            <person name="Yang Z.L."/>
            <person name="Xu J."/>
            <person name="Martin F.M."/>
        </authorList>
    </citation>
    <scope>NUCLEOTIDE SEQUENCE</scope>
    <source>
        <strain evidence="1">ATCC 28755</strain>
    </source>
</reference>
<sequence length="500" mass="56406">MRDLGSHQGQKANQYDSCTALAITDYASFVMEQQASMKVFSNNDICRMIKELCNMPAMVNLGNTCKTCRPMCDSVSEARFARISKRFFGERAREFRNVLHQHRGVITGSAAQVALLGEFDTPRDLNLIVPHGHFAGMQHWLIKCRYEALVESGLQEDLSKFVLTFDTYHCQDEAITLSEATGPDVLELVVNAPSTADMTFMTAGGVVSLYPELTLSWKGLIAPSGKWELMLGGRFGSINAGRFELHKNTSFYDKPCGTSCPTMWRLPRTDKSVLVVDWDKRYSVQPSMHQCKTEWKLFQTCDNKHCPSNLMARRDGPTFEQEYMPDSQFDVQDRLRDIGIHQPAFKAGYKGLLYATRCSKPMIVDVPLIEGANQYKNIEDLYVECWVSQRGLCDTSTRRAKLRRTYYSVPKLDTVPLDFAYTIFSEEGESDPPINALVSGMTPPRPNGASVQGNFLVMKQELKSKDLLDICDDDRSVVNLLLRSAIIHEAMPPTHQRKAI</sequence>